<dbReference type="RefSeq" id="WP_010466618.1">
    <property type="nucleotide sequence ID" value="NZ_CP005961.1"/>
</dbReference>
<evidence type="ECO:0000256" key="1">
    <source>
        <dbReference type="SAM" id="MobiDB-lite"/>
    </source>
</evidence>
<dbReference type="OrthoDB" id="9887383at2"/>
<sequence length="102" mass="11240">MTTDSNLATQNESDGGIESTSSAAPAIFVRDEEVRHTLIAALRFWQEKGMCDPVNRSDEMQDLATNGDEVTSLCDVDVDRLVEDLVWPPTAEDLSVLLNQKT</sequence>
<reference evidence="2 3" key="1">
    <citation type="journal article" date="2012" name="J. Bacteriol.">
        <title>Genome sequence of cold-adapted Pseudomonas mandelii strain JR-1.</title>
        <authorList>
            <person name="Jang S.H."/>
            <person name="Kim J."/>
            <person name="Kim J."/>
            <person name="Hong S."/>
            <person name="Lee C."/>
        </authorList>
    </citation>
    <scope>NUCLEOTIDE SEQUENCE [LARGE SCALE GENOMIC DNA]</scope>
    <source>
        <strain evidence="2 3">JR-1</strain>
        <plasmid evidence="3">Plasmid</plasmid>
    </source>
</reference>
<dbReference type="EMBL" id="CP005961">
    <property type="protein sequence ID" value="AHZ73723.1"/>
    <property type="molecule type" value="Genomic_DNA"/>
</dbReference>
<keyword evidence="2" id="KW-0614">Plasmid</keyword>
<gene>
    <name evidence="2" type="ORF">OU5_P0471</name>
</gene>
<dbReference type="KEGG" id="pman:OU5_P0471"/>
<evidence type="ECO:0000313" key="2">
    <source>
        <dbReference type="EMBL" id="AHZ73723.1"/>
    </source>
</evidence>
<geneLocation type="plasmid" evidence="3"/>
<organism evidence="2 3">
    <name type="scientific">Pseudomonas mandelii JR-1</name>
    <dbReference type="NCBI Taxonomy" id="1147786"/>
    <lineage>
        <taxon>Bacteria</taxon>
        <taxon>Pseudomonadati</taxon>
        <taxon>Pseudomonadota</taxon>
        <taxon>Gammaproteobacteria</taxon>
        <taxon>Pseudomonadales</taxon>
        <taxon>Pseudomonadaceae</taxon>
        <taxon>Pseudomonas</taxon>
    </lineage>
</organism>
<name>A0A024EN34_9PSED</name>
<feature type="compositionally biased region" description="Polar residues" evidence="1">
    <location>
        <begin position="1"/>
        <end position="23"/>
    </location>
</feature>
<dbReference type="HOGENOM" id="CLU_2275009_0_0_6"/>
<proteinExistence type="predicted"/>
<dbReference type="AlphaFoldDB" id="A0A024EN34"/>
<feature type="region of interest" description="Disordered" evidence="1">
    <location>
        <begin position="1"/>
        <end position="24"/>
    </location>
</feature>
<dbReference type="Proteomes" id="UP000026913">
    <property type="component" value="Plasmid unnamed"/>
</dbReference>
<protein>
    <submittedName>
        <fullName evidence="2">Uncharacterized protein</fullName>
    </submittedName>
</protein>
<accession>A0A024EN34</accession>
<evidence type="ECO:0000313" key="3">
    <source>
        <dbReference type="Proteomes" id="UP000026913"/>
    </source>
</evidence>